<evidence type="ECO:0000259" key="1">
    <source>
        <dbReference type="Pfam" id="PF08242"/>
    </source>
</evidence>
<dbReference type="GO" id="GO:0008168">
    <property type="term" value="F:methyltransferase activity"/>
    <property type="evidence" value="ECO:0007669"/>
    <property type="project" value="UniProtKB-KW"/>
</dbReference>
<dbReference type="Pfam" id="PF08242">
    <property type="entry name" value="Methyltransf_12"/>
    <property type="match status" value="1"/>
</dbReference>
<proteinExistence type="predicted"/>
<dbReference type="SUPFAM" id="SSF53335">
    <property type="entry name" value="S-adenosyl-L-methionine-dependent methyltransferases"/>
    <property type="match status" value="1"/>
</dbReference>
<dbReference type="OrthoDB" id="66144at2759"/>
<gene>
    <name evidence="2" type="ORF">PHISCL_03431</name>
</gene>
<dbReference type="PANTHER" id="PTHR43591">
    <property type="entry name" value="METHYLTRANSFERASE"/>
    <property type="match status" value="1"/>
</dbReference>
<dbReference type="InterPro" id="IPR029063">
    <property type="entry name" value="SAM-dependent_MTases_sf"/>
</dbReference>
<sequence length="303" mass="32868">MTPKNLSSPFNKYTYIKLSEVSDAISKVLTPIYINGRTSSFSQLSRHLNHLGMADLTENNRKHFDKVASDHQNDFGELINTVITELKSRRGWISPKLTDAPNTDPAASDAVRLLDYACGAGTVSKALAPYATQTTGLDLSANMVSEYNKATLEMFGSHKAGHARMVGFQHDLLGDSTALPSGTLAPFDIIVIGMALHHVADAGGLLQRFSELLKPGGVCVVIDMVPDSAQLGEGASNLMKEGGVFGTIAKHGFAEAEMRELYEGAGMREFDYVVFEQRFRFTLFGEQCSSLGFIARGVKRGLV</sequence>
<keyword evidence="2" id="KW-0808">Transferase</keyword>
<dbReference type="STRING" id="2070753.A0A3A3A4E8"/>
<dbReference type="CDD" id="cd02440">
    <property type="entry name" value="AdoMet_MTases"/>
    <property type="match status" value="1"/>
</dbReference>
<reference evidence="3" key="1">
    <citation type="submission" date="2017-02" db="EMBL/GenBank/DDBJ databases">
        <authorList>
            <person name="Tafer H."/>
            <person name="Lopandic K."/>
        </authorList>
    </citation>
    <scope>NUCLEOTIDE SEQUENCE [LARGE SCALE GENOMIC DNA]</scope>
    <source>
        <strain evidence="3">CBS 366.77</strain>
    </source>
</reference>
<feature type="domain" description="Methyltransferase type 12" evidence="1">
    <location>
        <begin position="114"/>
        <end position="219"/>
    </location>
</feature>
<dbReference type="Proteomes" id="UP000266188">
    <property type="component" value="Unassembled WGS sequence"/>
</dbReference>
<comment type="caution">
    <text evidence="2">The sequence shown here is derived from an EMBL/GenBank/DDBJ whole genome shotgun (WGS) entry which is preliminary data.</text>
</comment>
<name>A0A3A3A4E8_9EURO</name>
<evidence type="ECO:0000313" key="3">
    <source>
        <dbReference type="Proteomes" id="UP000266188"/>
    </source>
</evidence>
<keyword evidence="3" id="KW-1185">Reference proteome</keyword>
<accession>A0A3A3A4E8</accession>
<dbReference type="AlphaFoldDB" id="A0A3A3A4E8"/>
<dbReference type="PANTHER" id="PTHR43591:SF108">
    <property type="entry name" value="S-ADENOSYL-L-METHIONINE-DEPENDENT METHYLTRANSFERASE"/>
    <property type="match status" value="1"/>
</dbReference>
<keyword evidence="2" id="KW-0489">Methyltransferase</keyword>
<dbReference type="EMBL" id="MVGC01000089">
    <property type="protein sequence ID" value="RJE24221.1"/>
    <property type="molecule type" value="Genomic_DNA"/>
</dbReference>
<evidence type="ECO:0000313" key="2">
    <source>
        <dbReference type="EMBL" id="RJE24221.1"/>
    </source>
</evidence>
<dbReference type="Gene3D" id="3.40.50.150">
    <property type="entry name" value="Vaccinia Virus protein VP39"/>
    <property type="match status" value="1"/>
</dbReference>
<protein>
    <submittedName>
        <fullName evidence="2">Methyltransferase domain protein</fullName>
    </submittedName>
</protein>
<dbReference type="GO" id="GO:0032259">
    <property type="term" value="P:methylation"/>
    <property type="evidence" value="ECO:0007669"/>
    <property type="project" value="UniProtKB-KW"/>
</dbReference>
<organism evidence="2 3">
    <name type="scientific">Aspergillus sclerotialis</name>
    <dbReference type="NCBI Taxonomy" id="2070753"/>
    <lineage>
        <taxon>Eukaryota</taxon>
        <taxon>Fungi</taxon>
        <taxon>Dikarya</taxon>
        <taxon>Ascomycota</taxon>
        <taxon>Pezizomycotina</taxon>
        <taxon>Eurotiomycetes</taxon>
        <taxon>Eurotiomycetidae</taxon>
        <taxon>Eurotiales</taxon>
        <taxon>Aspergillaceae</taxon>
        <taxon>Aspergillus</taxon>
        <taxon>Aspergillus subgen. Polypaecilum</taxon>
    </lineage>
</organism>
<dbReference type="InterPro" id="IPR013217">
    <property type="entry name" value="Methyltransf_12"/>
</dbReference>